<feature type="transmembrane region" description="Helical" evidence="1">
    <location>
        <begin position="301"/>
        <end position="319"/>
    </location>
</feature>
<feature type="transmembrane region" description="Helical" evidence="1">
    <location>
        <begin position="416"/>
        <end position="433"/>
    </location>
</feature>
<dbReference type="GO" id="GO:0016020">
    <property type="term" value="C:membrane"/>
    <property type="evidence" value="ECO:0007669"/>
    <property type="project" value="InterPro"/>
</dbReference>
<feature type="transmembrane region" description="Helical" evidence="1">
    <location>
        <begin position="263"/>
        <end position="280"/>
    </location>
</feature>
<reference evidence="2 3" key="1">
    <citation type="submission" date="2018-08" db="EMBL/GenBank/DDBJ databases">
        <title>A genome reference for cultivated species of the human gut microbiota.</title>
        <authorList>
            <person name="Zou Y."/>
            <person name="Xue W."/>
            <person name="Luo G."/>
        </authorList>
    </citation>
    <scope>NUCLEOTIDE SEQUENCE [LARGE SCALE GENOMIC DNA]</scope>
    <source>
        <strain evidence="2 3">AM07-24</strain>
    </source>
</reference>
<dbReference type="GO" id="GO:0015813">
    <property type="term" value="P:L-glutamate transmembrane transport"/>
    <property type="evidence" value="ECO:0007669"/>
    <property type="project" value="InterPro"/>
</dbReference>
<proteinExistence type="predicted"/>
<feature type="transmembrane region" description="Helical" evidence="1">
    <location>
        <begin position="325"/>
        <end position="344"/>
    </location>
</feature>
<dbReference type="OrthoDB" id="9801557at2"/>
<dbReference type="Pfam" id="PF03616">
    <property type="entry name" value="Glt_symporter"/>
    <property type="match status" value="1"/>
</dbReference>
<protein>
    <submittedName>
        <fullName evidence="2">Sodium:glutamate symporter</fullName>
    </submittedName>
</protein>
<sequence length="472" mass="51300">MIAFGLASVALCIGTLLRAKIPVLRNMLVPASVIAGIIGLIFMNLTDQFHFNIGTDSEMYTNIVNHLFTISFISICLTGSKKSEENTAKHMMKGALGMGSVWCLLYALTPLIGFGIIYLIGRQFDIASIYGTLIPFAFTQGPGQAAAYGSIYESYGWENAAMVGVTFAAIGFIVAFAVGIPAAKLGVSRGIAKNCGTIDSSILKGYLKKEEQTNYMVKDTTCNSNIETLSFHFALIGFCYIFAVGISKVFALIPGFIGSSMSGLMFMNGMIAAYIVKFLMKKLNIDFLQEDVLQTKITGWTADYLVVCAFMAVGFQVLGSWVVPIIVESLIITVVTFIVCFYFGQRIGGSNDFERTLGLYGTSTGTVPSGIALVRIVDPEFKTSTAVELGLMNLVMLLSTPVYLVLLAMASGDLSTMIAMLILAGLCIVYLIVMKLTGTWGKKTFDWKNKEGRQKNGYNLLWRTNSNYGKSK</sequence>
<keyword evidence="1" id="KW-0472">Membrane</keyword>
<evidence type="ECO:0000313" key="3">
    <source>
        <dbReference type="Proteomes" id="UP000284841"/>
    </source>
</evidence>
<dbReference type="PANTHER" id="PTHR36178:SF1">
    <property type="entry name" value="SODIUM_GLUTAMATE SYMPORTER"/>
    <property type="match status" value="1"/>
</dbReference>
<accession>A0A415E570</accession>
<dbReference type="GO" id="GO:0015501">
    <property type="term" value="F:glutamate:sodium symporter activity"/>
    <property type="evidence" value="ECO:0007669"/>
    <property type="project" value="InterPro"/>
</dbReference>
<feature type="transmembrane region" description="Helical" evidence="1">
    <location>
        <begin position="160"/>
        <end position="183"/>
    </location>
</feature>
<evidence type="ECO:0000256" key="1">
    <source>
        <dbReference type="SAM" id="Phobius"/>
    </source>
</evidence>
<dbReference type="AlphaFoldDB" id="A0A415E570"/>
<gene>
    <name evidence="2" type="ORF">DW099_08050</name>
</gene>
<dbReference type="PANTHER" id="PTHR36178">
    <property type="entry name" value="SLR0625 PROTEIN"/>
    <property type="match status" value="1"/>
</dbReference>
<feature type="transmembrane region" description="Helical" evidence="1">
    <location>
        <begin position="233"/>
        <end position="257"/>
    </location>
</feature>
<feature type="transmembrane region" description="Helical" evidence="1">
    <location>
        <begin position="59"/>
        <end position="79"/>
    </location>
</feature>
<evidence type="ECO:0000313" key="2">
    <source>
        <dbReference type="EMBL" id="RHJ88754.1"/>
    </source>
</evidence>
<name>A0A415E570_9FIRM</name>
<organism evidence="2 3">
    <name type="scientific">Emergencia timonensis</name>
    <dbReference type="NCBI Taxonomy" id="1776384"/>
    <lineage>
        <taxon>Bacteria</taxon>
        <taxon>Bacillati</taxon>
        <taxon>Bacillota</taxon>
        <taxon>Clostridia</taxon>
        <taxon>Peptostreptococcales</taxon>
        <taxon>Anaerovoracaceae</taxon>
        <taxon>Emergencia</taxon>
    </lineage>
</organism>
<dbReference type="InterPro" id="IPR004445">
    <property type="entry name" value="GltS"/>
</dbReference>
<keyword evidence="1" id="KW-0812">Transmembrane</keyword>
<feature type="transmembrane region" description="Helical" evidence="1">
    <location>
        <begin position="391"/>
        <end position="410"/>
    </location>
</feature>
<dbReference type="EMBL" id="QRMS01000002">
    <property type="protein sequence ID" value="RHJ88754.1"/>
    <property type="molecule type" value="Genomic_DNA"/>
</dbReference>
<feature type="transmembrane region" description="Helical" evidence="1">
    <location>
        <begin position="28"/>
        <end position="47"/>
    </location>
</feature>
<dbReference type="STRING" id="1776384.GCA_900086585_03952"/>
<dbReference type="Proteomes" id="UP000284841">
    <property type="component" value="Unassembled WGS sequence"/>
</dbReference>
<keyword evidence="1" id="KW-1133">Transmembrane helix</keyword>
<keyword evidence="3" id="KW-1185">Reference proteome</keyword>
<comment type="caution">
    <text evidence="2">The sequence shown here is derived from an EMBL/GenBank/DDBJ whole genome shotgun (WGS) entry which is preliminary data.</text>
</comment>
<feature type="transmembrane region" description="Helical" evidence="1">
    <location>
        <begin position="99"/>
        <end position="120"/>
    </location>
</feature>